<keyword evidence="4" id="KW-1185">Reference proteome</keyword>
<organism evidence="3 4">
    <name type="scientific">Ambispora gerdemannii</name>
    <dbReference type="NCBI Taxonomy" id="144530"/>
    <lineage>
        <taxon>Eukaryota</taxon>
        <taxon>Fungi</taxon>
        <taxon>Fungi incertae sedis</taxon>
        <taxon>Mucoromycota</taxon>
        <taxon>Glomeromycotina</taxon>
        <taxon>Glomeromycetes</taxon>
        <taxon>Archaeosporales</taxon>
        <taxon>Ambisporaceae</taxon>
        <taxon>Ambispora</taxon>
    </lineage>
</organism>
<dbReference type="InterPro" id="IPR010718">
    <property type="entry name" value="DUF1294"/>
</dbReference>
<dbReference type="Proteomes" id="UP000789831">
    <property type="component" value="Unassembled WGS sequence"/>
</dbReference>
<feature type="domain" description="NPL4 zinc-binding putative" evidence="2">
    <location>
        <begin position="221"/>
        <end position="289"/>
    </location>
</feature>
<evidence type="ECO:0000313" key="4">
    <source>
        <dbReference type="Proteomes" id="UP000789831"/>
    </source>
</evidence>
<dbReference type="Pfam" id="PF05020">
    <property type="entry name" value="zf-NPL4"/>
    <property type="match status" value="1"/>
</dbReference>
<proteinExistence type="predicted"/>
<evidence type="ECO:0000256" key="1">
    <source>
        <dbReference type="SAM" id="Phobius"/>
    </source>
</evidence>
<evidence type="ECO:0000313" key="3">
    <source>
        <dbReference type="EMBL" id="CAG8505276.1"/>
    </source>
</evidence>
<keyword evidence="1" id="KW-0812">Transmembrane</keyword>
<evidence type="ECO:0000259" key="2">
    <source>
        <dbReference type="Pfam" id="PF05020"/>
    </source>
</evidence>
<keyword evidence="1" id="KW-0472">Membrane</keyword>
<keyword evidence="1" id="KW-1133">Transmembrane helix</keyword>
<feature type="transmembrane region" description="Helical" evidence="1">
    <location>
        <begin position="87"/>
        <end position="106"/>
    </location>
</feature>
<gene>
    <name evidence="3" type="ORF">AGERDE_LOCUS4459</name>
</gene>
<feature type="non-terminal residue" evidence="3">
    <location>
        <position position="292"/>
    </location>
</feature>
<dbReference type="InterPro" id="IPR007716">
    <property type="entry name" value="NPL4_Zn-bd_put"/>
</dbReference>
<dbReference type="EMBL" id="CAJVPL010000513">
    <property type="protein sequence ID" value="CAG8505276.1"/>
    <property type="molecule type" value="Genomic_DNA"/>
</dbReference>
<feature type="transmembrane region" description="Helical" evidence="1">
    <location>
        <begin position="45"/>
        <end position="67"/>
    </location>
</feature>
<reference evidence="3" key="1">
    <citation type="submission" date="2021-06" db="EMBL/GenBank/DDBJ databases">
        <authorList>
            <person name="Kallberg Y."/>
            <person name="Tangrot J."/>
            <person name="Rosling A."/>
        </authorList>
    </citation>
    <scope>NUCLEOTIDE SEQUENCE</scope>
    <source>
        <strain evidence="3">MT106</strain>
    </source>
</reference>
<dbReference type="Pfam" id="PF06961">
    <property type="entry name" value="DUF1294"/>
    <property type="match status" value="1"/>
</dbReference>
<feature type="transmembrane region" description="Helical" evidence="1">
    <location>
        <begin position="12"/>
        <end position="33"/>
    </location>
</feature>
<protein>
    <submittedName>
        <fullName evidence="3">4871_t:CDS:1</fullName>
    </submittedName>
</protein>
<feature type="transmembrane region" description="Helical" evidence="1">
    <location>
        <begin position="115"/>
        <end position="136"/>
    </location>
</feature>
<accession>A0A9N9F2S3</accession>
<comment type="caution">
    <text evidence="3">The sequence shown here is derived from an EMBL/GenBank/DDBJ whole genome shotgun (WGS) entry which is preliminary data.</text>
</comment>
<name>A0A9N9F2S3_9GLOM</name>
<dbReference type="OrthoDB" id="10259680at2759"/>
<sequence length="292" mass="34043">MKRPQISLLSKLRVVLTIWLAFQALKTLTILHMMARKYGYDSKGAFILMVRQLAPPILVINVITWLVFWFDKKQSVLQNWRTPERELLWWLWTTGVFGGWFSMFACRHKIRKESFVVKALLSTIFNLTWFIFYLMFEIIRIRPKEGISRFEIDPNDNIIMLAEKTAKWYTSEISFRTKHRSVRINFEDGAKSDTSAVSAGKQTASTVGSFEPTTITSLSSALNVKHSLHGMCDYCMSLEKIRPNMSFHAYLRKVQKEYVKTINTNARFILPLEEPDYHVKQHCLNGYAPLSK</sequence>
<dbReference type="AlphaFoldDB" id="A0A9N9F2S3"/>